<evidence type="ECO:0000256" key="6">
    <source>
        <dbReference type="SAM" id="MobiDB-lite"/>
    </source>
</evidence>
<dbReference type="GeneID" id="87899583"/>
<name>A0ABR0FHT3_9PEZI</name>
<feature type="transmembrane region" description="Helical" evidence="7">
    <location>
        <begin position="142"/>
        <end position="163"/>
    </location>
</feature>
<feature type="transmembrane region" description="Helical" evidence="7">
    <location>
        <begin position="378"/>
        <end position="395"/>
    </location>
</feature>
<feature type="domain" description="Major facilitator superfamily (MFS) profile" evidence="8">
    <location>
        <begin position="104"/>
        <end position="520"/>
    </location>
</feature>
<dbReference type="InterPro" id="IPR020846">
    <property type="entry name" value="MFS_dom"/>
</dbReference>
<sequence length="545" mass="59975">MLSSFLLRPHLLTLSPNLDRPSPPVSAKQLFQSETRRAPQNPPPRQGRMNSSSEKVAAGEVNNIENADSKAGSKAGSDVHRSPADFGFTPEQEKAILRRVDRRLVLTVGAMYCISLMDRTNLGAANIAGMGVDLVLIGNRYSLISLLFFVTYIIFQPPSTILVRKIGPRLHLAAITVLWGAVMIGMGFVVNWEQMAGMRLLLGVLEAGFFPSAVYLLSTWYTRYEVGKRNAVFYLIGSCASAFAGILAYGIMQMKGLADMNGWRWIFVIEGIITCVLGLLGYWLLVDFPDSKRESWSFLGPTEKEWICARVNADRGDVKVQEFSIKKYLGAGLDWKIWAYAMIFFNTTTVTYALAYFLPIILNLELGFSVGEAQCLVAPPYAFAAIIIYLSGWIGDRYHVRGPVIVGNIILCMIGLPIMGFAKSSAVRYFGVFFVTAGANANVSTALSYQANNIRGQWKRAFCSATFVMFGGIGGIAGSLVFRGEDAPHYRPGLYACIATSGLTLILVGILSLSFYRSNSAADRGEKELEADGDEDYEPGFRYTY</sequence>
<dbReference type="Pfam" id="PF07690">
    <property type="entry name" value="MFS_1"/>
    <property type="match status" value="1"/>
</dbReference>
<dbReference type="PANTHER" id="PTHR43791">
    <property type="entry name" value="PERMEASE-RELATED"/>
    <property type="match status" value="1"/>
</dbReference>
<dbReference type="PROSITE" id="PS50850">
    <property type="entry name" value="MFS"/>
    <property type="match status" value="1"/>
</dbReference>
<keyword evidence="5 7" id="KW-0472">Membrane</keyword>
<proteinExistence type="predicted"/>
<evidence type="ECO:0000256" key="4">
    <source>
        <dbReference type="ARBA" id="ARBA00022989"/>
    </source>
</evidence>
<feature type="transmembrane region" description="Helical" evidence="7">
    <location>
        <begin position="428"/>
        <end position="449"/>
    </location>
</feature>
<feature type="transmembrane region" description="Helical" evidence="7">
    <location>
        <begin position="337"/>
        <end position="358"/>
    </location>
</feature>
<feature type="transmembrane region" description="Helical" evidence="7">
    <location>
        <begin position="170"/>
        <end position="190"/>
    </location>
</feature>
<dbReference type="InterPro" id="IPR036259">
    <property type="entry name" value="MFS_trans_sf"/>
</dbReference>
<dbReference type="Proteomes" id="UP001322138">
    <property type="component" value="Unassembled WGS sequence"/>
</dbReference>
<keyword evidence="4 7" id="KW-1133">Transmembrane helix</keyword>
<keyword evidence="3 7" id="KW-0812">Transmembrane</keyword>
<evidence type="ECO:0000256" key="3">
    <source>
        <dbReference type="ARBA" id="ARBA00022692"/>
    </source>
</evidence>
<evidence type="ECO:0000313" key="10">
    <source>
        <dbReference type="Proteomes" id="UP001322138"/>
    </source>
</evidence>
<evidence type="ECO:0000256" key="1">
    <source>
        <dbReference type="ARBA" id="ARBA00004141"/>
    </source>
</evidence>
<gene>
    <name evidence="9" type="ORF">QC761_508930</name>
</gene>
<feature type="transmembrane region" description="Helical" evidence="7">
    <location>
        <begin position="461"/>
        <end position="481"/>
    </location>
</feature>
<evidence type="ECO:0000259" key="8">
    <source>
        <dbReference type="PROSITE" id="PS50850"/>
    </source>
</evidence>
<accession>A0ABR0FHT3</accession>
<comment type="caution">
    <text evidence="9">The sequence shown here is derived from an EMBL/GenBank/DDBJ whole genome shotgun (WGS) entry which is preliminary data.</text>
</comment>
<evidence type="ECO:0000313" key="9">
    <source>
        <dbReference type="EMBL" id="KAK4642447.1"/>
    </source>
</evidence>
<feature type="transmembrane region" description="Helical" evidence="7">
    <location>
        <begin position="263"/>
        <end position="285"/>
    </location>
</feature>
<feature type="transmembrane region" description="Helical" evidence="7">
    <location>
        <begin position="493"/>
        <end position="516"/>
    </location>
</feature>
<feature type="transmembrane region" description="Helical" evidence="7">
    <location>
        <begin position="232"/>
        <end position="251"/>
    </location>
</feature>
<protein>
    <recommendedName>
        <fullName evidence="8">Major facilitator superfamily (MFS) profile domain-containing protein</fullName>
    </recommendedName>
</protein>
<evidence type="ECO:0000256" key="2">
    <source>
        <dbReference type="ARBA" id="ARBA00022448"/>
    </source>
</evidence>
<dbReference type="Gene3D" id="1.20.1250.20">
    <property type="entry name" value="MFS general substrate transporter like domains"/>
    <property type="match status" value="2"/>
</dbReference>
<feature type="region of interest" description="Disordered" evidence="6">
    <location>
        <begin position="14"/>
        <end position="55"/>
    </location>
</feature>
<reference evidence="9 10" key="1">
    <citation type="journal article" date="2023" name="bioRxiv">
        <title>High-quality genome assemblies of four members of thePodospora anserinaspecies complex.</title>
        <authorList>
            <person name="Ament-Velasquez S.L."/>
            <person name="Vogan A.A."/>
            <person name="Wallerman O."/>
            <person name="Hartmann F."/>
            <person name="Gautier V."/>
            <person name="Silar P."/>
            <person name="Giraud T."/>
            <person name="Johannesson H."/>
        </authorList>
    </citation>
    <scope>NUCLEOTIDE SEQUENCE [LARGE SCALE GENOMIC DNA]</scope>
    <source>
        <strain evidence="9 10">CBS 112042</strain>
    </source>
</reference>
<dbReference type="EMBL" id="JAFFGZ010000007">
    <property type="protein sequence ID" value="KAK4642447.1"/>
    <property type="molecule type" value="Genomic_DNA"/>
</dbReference>
<keyword evidence="10" id="KW-1185">Reference proteome</keyword>
<comment type="subcellular location">
    <subcellularLocation>
        <location evidence="1">Membrane</location>
        <topology evidence="1">Multi-pass membrane protein</topology>
    </subcellularLocation>
</comment>
<evidence type="ECO:0000256" key="5">
    <source>
        <dbReference type="ARBA" id="ARBA00023136"/>
    </source>
</evidence>
<dbReference type="SUPFAM" id="SSF103473">
    <property type="entry name" value="MFS general substrate transporter"/>
    <property type="match status" value="1"/>
</dbReference>
<keyword evidence="2" id="KW-0813">Transport</keyword>
<evidence type="ECO:0000256" key="7">
    <source>
        <dbReference type="SAM" id="Phobius"/>
    </source>
</evidence>
<organism evidence="9 10">
    <name type="scientific">Podospora bellae-mahoneyi</name>
    <dbReference type="NCBI Taxonomy" id="2093777"/>
    <lineage>
        <taxon>Eukaryota</taxon>
        <taxon>Fungi</taxon>
        <taxon>Dikarya</taxon>
        <taxon>Ascomycota</taxon>
        <taxon>Pezizomycotina</taxon>
        <taxon>Sordariomycetes</taxon>
        <taxon>Sordariomycetidae</taxon>
        <taxon>Sordariales</taxon>
        <taxon>Podosporaceae</taxon>
        <taxon>Podospora</taxon>
    </lineage>
</organism>
<dbReference type="PANTHER" id="PTHR43791:SF47">
    <property type="entry name" value="MAJOR FACILITATOR SUPERFAMILY (MFS) PROFILE DOMAIN-CONTAINING PROTEIN-RELATED"/>
    <property type="match status" value="1"/>
</dbReference>
<feature type="transmembrane region" description="Helical" evidence="7">
    <location>
        <begin position="402"/>
        <end position="422"/>
    </location>
</feature>
<dbReference type="RefSeq" id="XP_062731423.1">
    <property type="nucleotide sequence ID" value="XM_062880101.1"/>
</dbReference>
<dbReference type="InterPro" id="IPR011701">
    <property type="entry name" value="MFS"/>
</dbReference>
<feature type="transmembrane region" description="Helical" evidence="7">
    <location>
        <begin position="196"/>
        <end position="220"/>
    </location>
</feature>